<organism evidence="2 3">
    <name type="scientific">Caldalkalibacillus thermarum (strain TA2.A1)</name>
    <dbReference type="NCBI Taxonomy" id="986075"/>
    <lineage>
        <taxon>Bacteria</taxon>
        <taxon>Bacillati</taxon>
        <taxon>Bacillota</taxon>
        <taxon>Bacilli</taxon>
        <taxon>Bacillales</taxon>
        <taxon>Bacillaceae</taxon>
        <taxon>Caldalkalibacillus</taxon>
    </lineage>
</organism>
<dbReference type="NCBIfam" id="TIGR03510">
    <property type="entry name" value="XapX"/>
    <property type="match status" value="1"/>
</dbReference>
<evidence type="ECO:0000313" key="3">
    <source>
        <dbReference type="Proteomes" id="UP000010716"/>
    </source>
</evidence>
<dbReference type="InterPro" id="IPR020017">
    <property type="entry name" value="XapX_domain"/>
</dbReference>
<dbReference type="AlphaFoldDB" id="F5L967"/>
<keyword evidence="1" id="KW-0472">Membrane</keyword>
<comment type="caution">
    <text evidence="2">The sequence shown here is derived from an EMBL/GenBank/DDBJ whole genome shotgun (WGS) entry which is preliminary data.</text>
</comment>
<reference evidence="2 3" key="1">
    <citation type="journal article" date="2011" name="J. Bacteriol.">
        <title>Draft genome sequence of the thermoalkaliphilic Caldalkalibacillus thermarum strain TA2.A1.</title>
        <authorList>
            <person name="Kalamorz F."/>
            <person name="Keis S."/>
            <person name="McMillan D.G."/>
            <person name="Olsson K."/>
            <person name="Stanton J.A."/>
            <person name="Stockwell P."/>
            <person name="Black M.A."/>
            <person name="Klingeman D.M."/>
            <person name="Land M.L."/>
            <person name="Han C.S."/>
            <person name="Martin S.L."/>
            <person name="Becher S.A."/>
            <person name="Peddie C.J."/>
            <person name="Morgan H.W."/>
            <person name="Matthies D."/>
            <person name="Preiss L."/>
            <person name="Meier T."/>
            <person name="Brown S.D."/>
            <person name="Cook G.M."/>
        </authorList>
    </citation>
    <scope>NUCLEOTIDE SEQUENCE [LARGE SCALE GENOMIC DNA]</scope>
    <source>
        <strain evidence="2 3">TA2.A1</strain>
    </source>
</reference>
<protein>
    <submittedName>
        <fullName evidence="2">Uncharacterized protein</fullName>
    </submittedName>
</protein>
<gene>
    <name evidence="2" type="ORF">CathTA2_2376</name>
</gene>
<keyword evidence="1" id="KW-1133">Transmembrane helix</keyword>
<evidence type="ECO:0000313" key="2">
    <source>
        <dbReference type="EMBL" id="EGL82141.1"/>
    </source>
</evidence>
<name>F5L967_CALTT</name>
<keyword evidence="1" id="KW-0812">Transmembrane</keyword>
<proteinExistence type="predicted"/>
<dbReference type="EMBL" id="AFCE01000155">
    <property type="protein sequence ID" value="EGL82141.1"/>
    <property type="molecule type" value="Genomic_DNA"/>
</dbReference>
<sequence>MNEVLLSLLVGMVVGFLFTLLKLPLPRPASAGRRHGHCRYLCGRNNRTKSIALLRLNVV</sequence>
<accession>F5L967</accession>
<feature type="transmembrane region" description="Helical" evidence="1">
    <location>
        <begin position="6"/>
        <end position="25"/>
    </location>
</feature>
<dbReference type="Proteomes" id="UP000010716">
    <property type="component" value="Unassembled WGS sequence"/>
</dbReference>
<evidence type="ECO:0000256" key="1">
    <source>
        <dbReference type="SAM" id="Phobius"/>
    </source>
</evidence>